<dbReference type="PANTHER" id="PTHR21666">
    <property type="entry name" value="PEPTIDASE-RELATED"/>
    <property type="match status" value="1"/>
</dbReference>
<organism evidence="3 4">
    <name type="scientific">Halopseudomonas pachastrellae</name>
    <dbReference type="NCBI Taxonomy" id="254161"/>
    <lineage>
        <taxon>Bacteria</taxon>
        <taxon>Pseudomonadati</taxon>
        <taxon>Pseudomonadota</taxon>
        <taxon>Gammaproteobacteria</taxon>
        <taxon>Pseudomonadales</taxon>
        <taxon>Pseudomonadaceae</taxon>
        <taxon>Halopseudomonas</taxon>
    </lineage>
</organism>
<dbReference type="InterPro" id="IPR050570">
    <property type="entry name" value="Cell_wall_metabolism_enzyme"/>
</dbReference>
<keyword evidence="1" id="KW-0472">Membrane</keyword>
<sequence length="317" mass="34236">MNIIILTGRHGASRTVTLGAHWVAAGVSLLLALPLVASLVTWQLLSGSGSAGVDDSALPAWQQALQEYEVDPLLEDDGTQAQIERMSQQLARLQMRLTRLDALGVRLTELGEFSDGEFDFGVEADFGLSSEVQPGMGGPELRDDDLSYNAPDLQSLIEQLSARVDNRTRQLQLLEDLMVSRQTDVDAVLDFIPVPDGRLSSGFGRRTDPITGRFSMHNGLDFAAPRGTPIYAVGAGVVTFAARNGAYGNMVEINHGNGLKTRYAHANELKVSKGDLVQKGQEVATVGNTGRSTGAHLHLEVYRNGMAVNPRRFLALN</sequence>
<dbReference type="Pfam" id="PF01551">
    <property type="entry name" value="Peptidase_M23"/>
    <property type="match status" value="1"/>
</dbReference>
<keyword evidence="1" id="KW-0812">Transmembrane</keyword>
<dbReference type="EMBL" id="MUBC01000032">
    <property type="protein sequence ID" value="ONM43245.1"/>
    <property type="molecule type" value="Genomic_DNA"/>
</dbReference>
<feature type="domain" description="M23ase beta-sheet core" evidence="2">
    <location>
        <begin position="216"/>
        <end position="310"/>
    </location>
</feature>
<evidence type="ECO:0000259" key="2">
    <source>
        <dbReference type="Pfam" id="PF01551"/>
    </source>
</evidence>
<dbReference type="CDD" id="cd12797">
    <property type="entry name" value="M23_peptidase"/>
    <property type="match status" value="1"/>
</dbReference>
<dbReference type="GO" id="GO:0004222">
    <property type="term" value="F:metalloendopeptidase activity"/>
    <property type="evidence" value="ECO:0007669"/>
    <property type="project" value="TreeGrafter"/>
</dbReference>
<evidence type="ECO:0000313" key="3">
    <source>
        <dbReference type="EMBL" id="ONM43245.1"/>
    </source>
</evidence>
<protein>
    <recommendedName>
        <fullName evidence="2">M23ase beta-sheet core domain-containing protein</fullName>
    </recommendedName>
</protein>
<dbReference type="InterPro" id="IPR011055">
    <property type="entry name" value="Dup_hybrid_motif"/>
</dbReference>
<proteinExistence type="predicted"/>
<dbReference type="FunFam" id="2.70.70.10:FF:000006">
    <property type="entry name" value="M23 family peptidase"/>
    <property type="match status" value="1"/>
</dbReference>
<comment type="caution">
    <text evidence="3">The sequence shown here is derived from an EMBL/GenBank/DDBJ whole genome shotgun (WGS) entry which is preliminary data.</text>
</comment>
<name>A0A1S8DCT7_9GAMM</name>
<accession>A0A1S8DCT7</accession>
<feature type="transmembrane region" description="Helical" evidence="1">
    <location>
        <begin position="20"/>
        <end position="42"/>
    </location>
</feature>
<dbReference type="SUPFAM" id="SSF51261">
    <property type="entry name" value="Duplicated hybrid motif"/>
    <property type="match status" value="1"/>
</dbReference>
<dbReference type="Gene3D" id="2.70.70.10">
    <property type="entry name" value="Glucose Permease (Domain IIA)"/>
    <property type="match status" value="1"/>
</dbReference>
<dbReference type="Proteomes" id="UP000242847">
    <property type="component" value="Unassembled WGS sequence"/>
</dbReference>
<dbReference type="PANTHER" id="PTHR21666:SF291">
    <property type="entry name" value="STAGE II SPORULATION PROTEIN Q"/>
    <property type="match status" value="1"/>
</dbReference>
<reference evidence="3 4" key="1">
    <citation type="submission" date="2017-01" db="EMBL/GenBank/DDBJ databases">
        <title>Draft genome sequence of Pseudomonas pachastrellae type strain CCUG 46540T from a deep sea.</title>
        <authorList>
            <person name="Gomila M."/>
            <person name="Mulet M."/>
            <person name="Lalucat J."/>
            <person name="Garcia-Valdes E."/>
        </authorList>
    </citation>
    <scope>NUCLEOTIDE SEQUENCE [LARGE SCALE GENOMIC DNA]</scope>
    <source>
        <strain evidence="3 4">CCUG 46540</strain>
    </source>
</reference>
<dbReference type="InterPro" id="IPR016047">
    <property type="entry name" value="M23ase_b-sheet_dom"/>
</dbReference>
<evidence type="ECO:0000256" key="1">
    <source>
        <dbReference type="SAM" id="Phobius"/>
    </source>
</evidence>
<keyword evidence="4" id="KW-1185">Reference proteome</keyword>
<dbReference type="AlphaFoldDB" id="A0A1S8DCT7"/>
<gene>
    <name evidence="3" type="ORF">BXT89_13785</name>
</gene>
<evidence type="ECO:0000313" key="4">
    <source>
        <dbReference type="Proteomes" id="UP000242847"/>
    </source>
</evidence>
<dbReference type="STRING" id="254161.SAMN05216256_12625"/>
<keyword evidence="1" id="KW-1133">Transmembrane helix</keyword>